<dbReference type="InterPro" id="IPR006099">
    <property type="entry name" value="MeMalonylCoA_mutase_a/b_cat"/>
</dbReference>
<comment type="caution">
    <text evidence="2">The sequence shown here is derived from an EMBL/GenBank/DDBJ whole genome shotgun (WGS) entry which is preliminary data.</text>
</comment>
<proteinExistence type="predicted"/>
<dbReference type="AlphaFoldDB" id="X0ZZU1"/>
<protein>
    <recommendedName>
        <fullName evidence="1">Methylmalonyl-CoA mutase alpha/beta chain catalytic domain-containing protein</fullName>
    </recommendedName>
</protein>
<feature type="non-terminal residue" evidence="2">
    <location>
        <position position="1"/>
    </location>
</feature>
<dbReference type="SUPFAM" id="SSF51703">
    <property type="entry name" value="Cobalamin (vitamin B12)-dependent enzymes"/>
    <property type="match status" value="1"/>
</dbReference>
<dbReference type="GO" id="GO:0031419">
    <property type="term" value="F:cobalamin binding"/>
    <property type="evidence" value="ECO:0007669"/>
    <property type="project" value="InterPro"/>
</dbReference>
<evidence type="ECO:0000313" key="2">
    <source>
        <dbReference type="EMBL" id="GAG53531.1"/>
    </source>
</evidence>
<dbReference type="Pfam" id="PF01642">
    <property type="entry name" value="MM_CoA_mutase"/>
    <property type="match status" value="1"/>
</dbReference>
<reference evidence="2" key="1">
    <citation type="journal article" date="2014" name="Front. Microbiol.">
        <title>High frequency of phylogenetically diverse reductive dehalogenase-homologous genes in deep subseafloor sedimentary metagenomes.</title>
        <authorList>
            <person name="Kawai M."/>
            <person name="Futagami T."/>
            <person name="Toyoda A."/>
            <person name="Takaki Y."/>
            <person name="Nishi S."/>
            <person name="Hori S."/>
            <person name="Arai W."/>
            <person name="Tsubouchi T."/>
            <person name="Morono Y."/>
            <person name="Uchiyama I."/>
            <person name="Ito T."/>
            <person name="Fujiyama A."/>
            <person name="Inagaki F."/>
            <person name="Takami H."/>
        </authorList>
    </citation>
    <scope>NUCLEOTIDE SEQUENCE</scope>
    <source>
        <strain evidence="2">Expedition CK06-06</strain>
    </source>
</reference>
<sequence length="58" mass="6736">KRDNRAVAQLLSELKDKAKKEDENLIPHFIECVKAYVTLQEMCDVLREVFGEYQPVAL</sequence>
<dbReference type="GO" id="GO:0016866">
    <property type="term" value="F:intramolecular transferase activity"/>
    <property type="evidence" value="ECO:0007669"/>
    <property type="project" value="InterPro"/>
</dbReference>
<dbReference type="Gene3D" id="3.20.20.240">
    <property type="entry name" value="Methylmalonyl-CoA mutase"/>
    <property type="match status" value="1"/>
</dbReference>
<evidence type="ECO:0000259" key="1">
    <source>
        <dbReference type="Pfam" id="PF01642"/>
    </source>
</evidence>
<feature type="domain" description="Methylmalonyl-CoA mutase alpha/beta chain catalytic" evidence="1">
    <location>
        <begin position="1"/>
        <end position="52"/>
    </location>
</feature>
<dbReference type="InterPro" id="IPR016176">
    <property type="entry name" value="Cbl-dep_enz_cat"/>
</dbReference>
<dbReference type="EMBL" id="BARS01051233">
    <property type="protein sequence ID" value="GAG53531.1"/>
    <property type="molecule type" value="Genomic_DNA"/>
</dbReference>
<accession>X0ZZU1</accession>
<name>X0ZZU1_9ZZZZ</name>
<organism evidence="2">
    <name type="scientific">marine sediment metagenome</name>
    <dbReference type="NCBI Taxonomy" id="412755"/>
    <lineage>
        <taxon>unclassified sequences</taxon>
        <taxon>metagenomes</taxon>
        <taxon>ecological metagenomes</taxon>
    </lineage>
</organism>
<gene>
    <name evidence="2" type="ORF">S01H1_76349</name>
</gene>